<dbReference type="Proteomes" id="UP001241603">
    <property type="component" value="Unassembled WGS sequence"/>
</dbReference>
<keyword evidence="3" id="KW-1185">Reference proteome</keyword>
<evidence type="ECO:0000256" key="1">
    <source>
        <dbReference type="SAM" id="Phobius"/>
    </source>
</evidence>
<keyword evidence="1" id="KW-0472">Membrane</keyword>
<dbReference type="EMBL" id="JAUSVO010000003">
    <property type="protein sequence ID" value="MDQ0438193.1"/>
    <property type="molecule type" value="Genomic_DNA"/>
</dbReference>
<name>A0ABU0H8K8_9HYPH</name>
<organism evidence="2 3">
    <name type="scientific">Kaistia dalseonensis</name>
    <dbReference type="NCBI Taxonomy" id="410840"/>
    <lineage>
        <taxon>Bacteria</taxon>
        <taxon>Pseudomonadati</taxon>
        <taxon>Pseudomonadota</taxon>
        <taxon>Alphaproteobacteria</taxon>
        <taxon>Hyphomicrobiales</taxon>
        <taxon>Kaistiaceae</taxon>
        <taxon>Kaistia</taxon>
    </lineage>
</organism>
<evidence type="ECO:0000313" key="2">
    <source>
        <dbReference type="EMBL" id="MDQ0438193.1"/>
    </source>
</evidence>
<feature type="transmembrane region" description="Helical" evidence="1">
    <location>
        <begin position="52"/>
        <end position="69"/>
    </location>
</feature>
<evidence type="ECO:0008006" key="4">
    <source>
        <dbReference type="Google" id="ProtNLM"/>
    </source>
</evidence>
<keyword evidence="1" id="KW-0812">Transmembrane</keyword>
<proteinExistence type="predicted"/>
<evidence type="ECO:0000313" key="3">
    <source>
        <dbReference type="Proteomes" id="UP001241603"/>
    </source>
</evidence>
<keyword evidence="1" id="KW-1133">Transmembrane helix</keyword>
<protein>
    <recommendedName>
        <fullName evidence="4">FUSC family protein</fullName>
    </recommendedName>
</protein>
<sequence>MKMDRPPTSGNDNEVLTRRRFRPLRHLEKGVSTPVAVVAGLLIFSIDALVAPAYGLNVLYIVLLIAMIPCGSKRQIAWITAGCMLLSALGFVIGQGGTPSGENVARLVINLGALAITALLIIGLYTHGPGLFLGRARTEDREIPMRDPERVALFARLAETVSIADEAIQQLTATILGSAACRNWLDKPVPDLAEARAAIDDSIASARRAGELVQRLRRFRPGLSCRAMALPEPGLDRR</sequence>
<comment type="caution">
    <text evidence="2">The sequence shown here is derived from an EMBL/GenBank/DDBJ whole genome shotgun (WGS) entry which is preliminary data.</text>
</comment>
<dbReference type="RefSeq" id="WP_266349095.1">
    <property type="nucleotide sequence ID" value="NZ_JAPKNG010000003.1"/>
</dbReference>
<accession>A0ABU0H8K8</accession>
<dbReference type="Gene3D" id="1.10.287.130">
    <property type="match status" value="1"/>
</dbReference>
<gene>
    <name evidence="2" type="ORF">QO014_002585</name>
</gene>
<reference evidence="2 3" key="1">
    <citation type="submission" date="2023-07" db="EMBL/GenBank/DDBJ databases">
        <title>Genomic Encyclopedia of Type Strains, Phase IV (KMG-IV): sequencing the most valuable type-strain genomes for metagenomic binning, comparative biology and taxonomic classification.</title>
        <authorList>
            <person name="Goeker M."/>
        </authorList>
    </citation>
    <scope>NUCLEOTIDE SEQUENCE [LARGE SCALE GENOMIC DNA]</scope>
    <source>
        <strain evidence="2 3">B6-8</strain>
    </source>
</reference>
<feature type="transmembrane region" description="Helical" evidence="1">
    <location>
        <begin position="76"/>
        <end position="95"/>
    </location>
</feature>
<feature type="transmembrane region" description="Helical" evidence="1">
    <location>
        <begin position="107"/>
        <end position="127"/>
    </location>
</feature>